<feature type="transmembrane region" description="Helical" evidence="8">
    <location>
        <begin position="268"/>
        <end position="286"/>
    </location>
</feature>
<organism evidence="10 11">
    <name type="scientific">Staphylococcus marylandisciuri</name>
    <dbReference type="NCBI Taxonomy" id="2981529"/>
    <lineage>
        <taxon>Bacteria</taxon>
        <taxon>Bacillati</taxon>
        <taxon>Bacillota</taxon>
        <taxon>Bacilli</taxon>
        <taxon>Bacillales</taxon>
        <taxon>Staphylococcaceae</taxon>
        <taxon>Staphylococcus</taxon>
    </lineage>
</organism>
<keyword evidence="3" id="KW-0813">Transport</keyword>
<feature type="transmembrane region" description="Helical" evidence="8">
    <location>
        <begin position="245"/>
        <end position="262"/>
    </location>
</feature>
<protein>
    <submittedName>
        <fullName evidence="10">EamA family transporter RarD</fullName>
    </submittedName>
</protein>
<dbReference type="InterPro" id="IPR037185">
    <property type="entry name" value="EmrE-like"/>
</dbReference>
<evidence type="ECO:0000313" key="11">
    <source>
        <dbReference type="Proteomes" id="UP001209553"/>
    </source>
</evidence>
<dbReference type="PANTHER" id="PTHR22911">
    <property type="entry name" value="ACYL-MALONYL CONDENSING ENZYME-RELATED"/>
    <property type="match status" value="1"/>
</dbReference>
<comment type="caution">
    <text evidence="10">The sequence shown here is derived from an EMBL/GenBank/DDBJ whole genome shotgun (WGS) entry which is preliminary data.</text>
</comment>
<evidence type="ECO:0000256" key="7">
    <source>
        <dbReference type="ARBA" id="ARBA00023136"/>
    </source>
</evidence>
<reference evidence="10 11" key="1">
    <citation type="journal article" date="2023" name="Int. J. Syst. Evol. Microbiol.">
        <title>Streptococcus sciuri sp. nov., Staphylococcus marylandisciuri sp. nov. and Staphylococcus americanisciuri sp. nov., isolated from faeces of eastern grey squirrel (Sciurus carolinensis).</title>
        <authorList>
            <person name="Volokhov D.V."/>
            <person name="Zagorodnyaya T.A."/>
            <person name="Furtak V.A."/>
            <person name="Nattanmai G."/>
            <person name="Randall L."/>
            <person name="Jose S."/>
            <person name="Gao Y."/>
            <person name="Eisenberg T."/>
            <person name="Delmonte P."/>
            <person name="Blom J."/>
            <person name="Mitchell K.K."/>
        </authorList>
    </citation>
    <scope>NUCLEOTIDE SEQUENCE [LARGE SCALE GENOMIC DNA]</scope>
    <source>
        <strain evidence="10 11">SQ8-PEA</strain>
    </source>
</reference>
<keyword evidence="7 8" id="KW-0472">Membrane</keyword>
<dbReference type="Gene3D" id="1.10.3730.20">
    <property type="match status" value="1"/>
</dbReference>
<dbReference type="Proteomes" id="UP001209553">
    <property type="component" value="Unassembled WGS sequence"/>
</dbReference>
<feature type="transmembrane region" description="Helical" evidence="8">
    <location>
        <begin position="107"/>
        <end position="124"/>
    </location>
</feature>
<gene>
    <name evidence="10" type="primary">rarD</name>
    <name evidence="10" type="ORF">N9R04_02060</name>
</gene>
<feature type="domain" description="EamA" evidence="9">
    <location>
        <begin position="8"/>
        <end position="147"/>
    </location>
</feature>
<evidence type="ECO:0000259" key="9">
    <source>
        <dbReference type="Pfam" id="PF00892"/>
    </source>
</evidence>
<evidence type="ECO:0000313" key="10">
    <source>
        <dbReference type="EMBL" id="MCU5745506.1"/>
    </source>
</evidence>
<evidence type="ECO:0000256" key="8">
    <source>
        <dbReference type="SAM" id="Phobius"/>
    </source>
</evidence>
<proteinExistence type="inferred from homology"/>
<sequence>MYNNEFKRGIIYALSAYILWGILPLYWHLIHGIAPFEILAYRIVLSMIFMIIVAFTSQQTHFTSDLTQLIKNPIQLGAIIIAGYVITINWGTFIWAVNNHHVLQTSLGYYINPLVSILLALIFLKERFNKFEWLAILFALIGVIYMTFKVGEFPYISLLLAFSFGFYGLLKKLVPINSISSITVECIVTAPAGLIYIWYLWEQTQTSVGLNISSFWLLLSGAVTAIPLILFSAGAQRIPLSLTGFIQYIGPTLIFLLGILIFKEPFNIDQLITFIFIWIGIIIYSISQYFKIKRSKQGTGQKSSLNKKIS</sequence>
<evidence type="ECO:0000256" key="4">
    <source>
        <dbReference type="ARBA" id="ARBA00022475"/>
    </source>
</evidence>
<comment type="subcellular location">
    <subcellularLocation>
        <location evidence="1">Cell membrane</location>
        <topology evidence="1">Multi-pass membrane protein</topology>
    </subcellularLocation>
</comment>
<feature type="transmembrane region" description="Helical" evidence="8">
    <location>
        <begin position="213"/>
        <end position="233"/>
    </location>
</feature>
<feature type="transmembrane region" description="Helical" evidence="8">
    <location>
        <begin position="131"/>
        <end position="148"/>
    </location>
</feature>
<feature type="transmembrane region" description="Helical" evidence="8">
    <location>
        <begin position="76"/>
        <end position="95"/>
    </location>
</feature>
<keyword evidence="5 8" id="KW-0812">Transmembrane</keyword>
<evidence type="ECO:0000256" key="3">
    <source>
        <dbReference type="ARBA" id="ARBA00022448"/>
    </source>
</evidence>
<feature type="transmembrane region" description="Helical" evidence="8">
    <location>
        <begin position="39"/>
        <end position="56"/>
    </location>
</feature>
<keyword evidence="6 8" id="KW-1133">Transmembrane helix</keyword>
<dbReference type="InterPro" id="IPR004626">
    <property type="entry name" value="RarD"/>
</dbReference>
<keyword evidence="4" id="KW-1003">Cell membrane</keyword>
<dbReference type="NCBIfam" id="TIGR00688">
    <property type="entry name" value="rarD"/>
    <property type="match status" value="1"/>
</dbReference>
<feature type="transmembrane region" description="Helical" evidence="8">
    <location>
        <begin position="154"/>
        <end position="170"/>
    </location>
</feature>
<dbReference type="RefSeq" id="WP_262854707.1">
    <property type="nucleotide sequence ID" value="NZ_JAOPKZ010000003.1"/>
</dbReference>
<evidence type="ECO:0000256" key="2">
    <source>
        <dbReference type="ARBA" id="ARBA00007362"/>
    </source>
</evidence>
<keyword evidence="11" id="KW-1185">Reference proteome</keyword>
<accession>A0ABT2QNE5</accession>
<dbReference type="PANTHER" id="PTHR22911:SF137">
    <property type="entry name" value="SOLUTE CARRIER FAMILY 35 MEMBER G2-RELATED"/>
    <property type="match status" value="1"/>
</dbReference>
<feature type="domain" description="EamA" evidence="9">
    <location>
        <begin position="158"/>
        <end position="285"/>
    </location>
</feature>
<evidence type="ECO:0000256" key="5">
    <source>
        <dbReference type="ARBA" id="ARBA00022692"/>
    </source>
</evidence>
<evidence type="ECO:0000256" key="6">
    <source>
        <dbReference type="ARBA" id="ARBA00022989"/>
    </source>
</evidence>
<dbReference type="EMBL" id="JAOPKZ010000003">
    <property type="protein sequence ID" value="MCU5745506.1"/>
    <property type="molecule type" value="Genomic_DNA"/>
</dbReference>
<feature type="transmembrane region" description="Helical" evidence="8">
    <location>
        <begin position="182"/>
        <end position="201"/>
    </location>
</feature>
<dbReference type="Pfam" id="PF00892">
    <property type="entry name" value="EamA"/>
    <property type="match status" value="2"/>
</dbReference>
<evidence type="ECO:0000256" key="1">
    <source>
        <dbReference type="ARBA" id="ARBA00004651"/>
    </source>
</evidence>
<dbReference type="InterPro" id="IPR000620">
    <property type="entry name" value="EamA_dom"/>
</dbReference>
<dbReference type="SUPFAM" id="SSF103481">
    <property type="entry name" value="Multidrug resistance efflux transporter EmrE"/>
    <property type="match status" value="2"/>
</dbReference>
<feature type="transmembrane region" description="Helical" evidence="8">
    <location>
        <begin position="9"/>
        <end position="27"/>
    </location>
</feature>
<comment type="similarity">
    <text evidence="2">Belongs to the EamA transporter family.</text>
</comment>
<name>A0ABT2QNE5_9STAP</name>